<evidence type="ECO:0000313" key="3">
    <source>
        <dbReference type="Proteomes" id="UP000184275"/>
    </source>
</evidence>
<accession>A0A1T4KD97</accession>
<evidence type="ECO:0000313" key="2">
    <source>
        <dbReference type="EMBL" id="SJZ40389.1"/>
    </source>
</evidence>
<reference evidence="2 4" key="3">
    <citation type="submission" date="2017-02" db="EMBL/GenBank/DDBJ databases">
        <authorList>
            <person name="Peterson S.W."/>
        </authorList>
    </citation>
    <scope>NUCLEOTIDE SEQUENCE [LARGE SCALE GENOMIC DNA]</scope>
    <source>
        <strain evidence="2 4">ATCC 43854</strain>
    </source>
</reference>
<gene>
    <name evidence="2" type="ORF">SAMN02745108_00446</name>
    <name evidence="1" type="ORF">SAMN05720469_1703</name>
</gene>
<protein>
    <recommendedName>
        <fullName evidence="5">DUF2281 domain-containing protein</fullName>
    </recommendedName>
</protein>
<evidence type="ECO:0008006" key="5">
    <source>
        <dbReference type="Google" id="ProtNLM"/>
    </source>
</evidence>
<accession>A0A1M6ZRC3</accession>
<proteinExistence type="predicted"/>
<reference evidence="1" key="1">
    <citation type="submission" date="2016-11" db="EMBL/GenBank/DDBJ databases">
        <authorList>
            <person name="Jaros S."/>
            <person name="Januszkiewicz K."/>
            <person name="Wedrychowicz H."/>
        </authorList>
    </citation>
    <scope>NUCLEOTIDE SEQUENCE [LARGE SCALE GENOMIC DNA]</scope>
    <source>
        <strain evidence="1">UWOS</strain>
    </source>
</reference>
<reference evidence="3" key="2">
    <citation type="submission" date="2016-11" db="EMBL/GenBank/DDBJ databases">
        <authorList>
            <person name="Varghese N."/>
            <person name="Submissions S."/>
        </authorList>
    </citation>
    <scope>NUCLEOTIDE SEQUENCE [LARGE SCALE GENOMIC DNA]</scope>
    <source>
        <strain evidence="3">UWOS</strain>
    </source>
</reference>
<keyword evidence="3" id="KW-1185">Reference proteome</keyword>
<sequence length="90" mass="10420">MTTDVLNKEIRALPSEYISQVEKFVLYLKLKMEFGKIERDMNETLNRKESFLDALKGWRQGCSPDDDFSKDLEAGRVVEYPDASKANIWG</sequence>
<dbReference type="EMBL" id="FUWU01000005">
    <property type="protein sequence ID" value="SJZ40389.1"/>
    <property type="molecule type" value="Genomic_DNA"/>
</dbReference>
<dbReference type="AlphaFoldDB" id="A0A1M6ZRC3"/>
<dbReference type="EMBL" id="FRAW01000070">
    <property type="protein sequence ID" value="SHL33058.1"/>
    <property type="molecule type" value="Genomic_DNA"/>
</dbReference>
<dbReference type="Proteomes" id="UP000184275">
    <property type="component" value="Unassembled WGS sequence"/>
</dbReference>
<evidence type="ECO:0000313" key="1">
    <source>
        <dbReference type="EMBL" id="SHL33058.1"/>
    </source>
</evidence>
<name>A0A1M6ZRC3_9BACT</name>
<organism evidence="1 3">
    <name type="scientific">Fibrobacter intestinalis</name>
    <dbReference type="NCBI Taxonomy" id="28122"/>
    <lineage>
        <taxon>Bacteria</taxon>
        <taxon>Pseudomonadati</taxon>
        <taxon>Fibrobacterota</taxon>
        <taxon>Fibrobacteria</taxon>
        <taxon>Fibrobacterales</taxon>
        <taxon>Fibrobacteraceae</taxon>
        <taxon>Fibrobacter</taxon>
    </lineage>
</organism>
<dbReference type="Proteomes" id="UP000190449">
    <property type="component" value="Unassembled WGS sequence"/>
</dbReference>
<dbReference type="RefSeq" id="WP_073306446.1">
    <property type="nucleotide sequence ID" value="NZ_FRAW01000070.1"/>
</dbReference>
<evidence type="ECO:0000313" key="4">
    <source>
        <dbReference type="Proteomes" id="UP000190449"/>
    </source>
</evidence>